<dbReference type="InterPro" id="IPR003751">
    <property type="entry name" value="CsrA"/>
</dbReference>
<evidence type="ECO:0000256" key="1">
    <source>
        <dbReference type="ARBA" id="ARBA00023159"/>
    </source>
</evidence>
<sequence length="213" mass="24607">MKNCCIIDLKRELKMEICYVAFENPLTLIKNNQKILITPFLTGEDGNIKMGIDAPNGVSVDREEIYIRKQKNAQLSEADSSFKIQQIFKLLFTVTYKSELLEKTAKRLFNKDKILTPTAILKVSKGEAHATAWLVSCAVNILIHEKCDQLKDMFPIDDIFHFWAKPLLKTDNNYEEMIATAQRLKIPELIERINTSDSFRYRRPESMIESQGM</sequence>
<proteinExistence type="predicted"/>
<reference evidence="2 3" key="1">
    <citation type="journal article" date="2011" name="BMC Genomics">
        <title>Insight into cross-talk between intra-amoebal pathogens.</title>
        <authorList>
            <person name="Gimenez G."/>
            <person name="Bertelli C."/>
            <person name="Moliner C."/>
            <person name="Robert C."/>
            <person name="Raoult D."/>
            <person name="Fournier P.E."/>
            <person name="Greub G."/>
        </authorList>
    </citation>
    <scope>NUCLEOTIDE SEQUENCE [LARGE SCALE GENOMIC DNA]</scope>
    <source>
        <strain evidence="2 3">LLAP12</strain>
    </source>
</reference>
<dbReference type="InParanoid" id="G9EL00"/>
<name>G9EL00_9GAMM</name>
<dbReference type="EMBL" id="JH413805">
    <property type="protein sequence ID" value="EHL32111.1"/>
    <property type="molecule type" value="Genomic_DNA"/>
</dbReference>
<dbReference type="Proteomes" id="UP000002770">
    <property type="component" value="Unassembled WGS sequence"/>
</dbReference>
<dbReference type="SUPFAM" id="SSF117130">
    <property type="entry name" value="CsrA-like"/>
    <property type="match status" value="1"/>
</dbReference>
<evidence type="ECO:0000313" key="2">
    <source>
        <dbReference type="EMBL" id="EHL32111.1"/>
    </source>
</evidence>
<keyword evidence="3" id="KW-1185">Reference proteome</keyword>
<dbReference type="AlphaFoldDB" id="G9EL00"/>
<dbReference type="GO" id="GO:0006109">
    <property type="term" value="P:regulation of carbohydrate metabolic process"/>
    <property type="evidence" value="ECO:0007669"/>
    <property type="project" value="InterPro"/>
</dbReference>
<dbReference type="GO" id="GO:0006402">
    <property type="term" value="P:mRNA catabolic process"/>
    <property type="evidence" value="ECO:0007669"/>
    <property type="project" value="InterPro"/>
</dbReference>
<keyword evidence="1" id="KW-0010">Activator</keyword>
<accession>G9EL00</accession>
<dbReference type="GO" id="GO:0003723">
    <property type="term" value="F:RNA binding"/>
    <property type="evidence" value="ECO:0007669"/>
    <property type="project" value="InterPro"/>
</dbReference>
<gene>
    <name evidence="2" type="ORF">LDG_5895</name>
</gene>
<dbReference type="eggNOG" id="ENOG5030NZA">
    <property type="taxonomic scope" value="Bacteria"/>
</dbReference>
<dbReference type="HOGENOM" id="CLU_1293049_0_0_6"/>
<dbReference type="Pfam" id="PF02599">
    <property type="entry name" value="CsrA"/>
    <property type="match status" value="1"/>
</dbReference>
<evidence type="ECO:0000313" key="3">
    <source>
        <dbReference type="Proteomes" id="UP000002770"/>
    </source>
</evidence>
<protein>
    <submittedName>
        <fullName evidence="2">Uncharacterized protein</fullName>
    </submittedName>
</protein>
<dbReference type="Gene3D" id="2.60.40.4380">
    <property type="entry name" value="Translational regulator CsrA"/>
    <property type="match status" value="1"/>
</dbReference>
<organism evidence="2 3">
    <name type="scientific">Legionella drancourtii LLAP12</name>
    <dbReference type="NCBI Taxonomy" id="658187"/>
    <lineage>
        <taxon>Bacteria</taxon>
        <taxon>Pseudomonadati</taxon>
        <taxon>Pseudomonadota</taxon>
        <taxon>Gammaproteobacteria</taxon>
        <taxon>Legionellales</taxon>
        <taxon>Legionellaceae</taxon>
        <taxon>Legionella</taxon>
    </lineage>
</organism>
<dbReference type="InterPro" id="IPR036107">
    <property type="entry name" value="CsrA_sf"/>
</dbReference>